<dbReference type="RefSeq" id="WP_344908936.1">
    <property type="nucleotide sequence ID" value="NZ_BAAAYO010000006.1"/>
</dbReference>
<evidence type="ECO:0000313" key="2">
    <source>
        <dbReference type="Proteomes" id="UP001589619"/>
    </source>
</evidence>
<dbReference type="EMBL" id="JBHMAG010000018">
    <property type="protein sequence ID" value="MFB9755229.1"/>
    <property type="molecule type" value="Genomic_DNA"/>
</dbReference>
<dbReference type="Proteomes" id="UP001589619">
    <property type="component" value="Unassembled WGS sequence"/>
</dbReference>
<accession>A0ABV5W3V1</accession>
<comment type="caution">
    <text evidence="1">The sequence shown here is derived from an EMBL/GenBank/DDBJ whole genome shotgun (WGS) entry which is preliminary data.</text>
</comment>
<organism evidence="1 2">
    <name type="scientific">Paenibacillus hodogayensis</name>
    <dbReference type="NCBI Taxonomy" id="279208"/>
    <lineage>
        <taxon>Bacteria</taxon>
        <taxon>Bacillati</taxon>
        <taxon>Bacillota</taxon>
        <taxon>Bacilli</taxon>
        <taxon>Bacillales</taxon>
        <taxon>Paenibacillaceae</taxon>
        <taxon>Paenibacillus</taxon>
    </lineage>
</organism>
<protein>
    <submittedName>
        <fullName evidence="1">Protein YhfH</fullName>
    </submittedName>
</protein>
<sequence>MLPKVNQFFDTLPQKHCCKCGSAMEELSECYTHICQECSRDSVYPLSFKPDPKYSPQARYTS</sequence>
<dbReference type="Pfam" id="PF14149">
    <property type="entry name" value="YhfH"/>
    <property type="match status" value="1"/>
</dbReference>
<keyword evidence="2" id="KW-1185">Reference proteome</keyword>
<evidence type="ECO:0000313" key="1">
    <source>
        <dbReference type="EMBL" id="MFB9755229.1"/>
    </source>
</evidence>
<gene>
    <name evidence="1" type="primary">yhfH</name>
    <name evidence="1" type="ORF">ACFFNY_26955</name>
</gene>
<proteinExistence type="predicted"/>
<reference evidence="1 2" key="1">
    <citation type="submission" date="2024-09" db="EMBL/GenBank/DDBJ databases">
        <authorList>
            <person name="Sun Q."/>
            <person name="Mori K."/>
        </authorList>
    </citation>
    <scope>NUCLEOTIDE SEQUENCE [LARGE SCALE GENOMIC DNA]</scope>
    <source>
        <strain evidence="1 2">JCM 12520</strain>
    </source>
</reference>
<dbReference type="InterPro" id="IPR025432">
    <property type="entry name" value="YhfH-like"/>
</dbReference>
<name>A0ABV5W3V1_9BACL</name>